<comment type="caution">
    <text evidence="1">The sequence shown here is derived from an EMBL/GenBank/DDBJ whole genome shotgun (WGS) entry which is preliminary data.</text>
</comment>
<sequence>MIAESLVEEFLEWSLTATSGDALSIQILKTISQGEIDYEIAN</sequence>
<evidence type="ECO:0000313" key="1">
    <source>
        <dbReference type="EMBL" id="ERT09593.1"/>
    </source>
</evidence>
<dbReference type="Proteomes" id="UP000017127">
    <property type="component" value="Unassembled WGS sequence"/>
</dbReference>
<evidence type="ECO:0000313" key="2">
    <source>
        <dbReference type="Proteomes" id="UP000017127"/>
    </source>
</evidence>
<name>U7QNZ7_9CYAN</name>
<keyword evidence="2" id="KW-1185">Reference proteome</keyword>
<proteinExistence type="predicted"/>
<protein>
    <submittedName>
        <fullName evidence="1">Uncharacterized protein</fullName>
    </submittedName>
</protein>
<organism evidence="1 2">
    <name type="scientific">Lyngbya aestuarii BL J</name>
    <dbReference type="NCBI Taxonomy" id="1348334"/>
    <lineage>
        <taxon>Bacteria</taxon>
        <taxon>Bacillati</taxon>
        <taxon>Cyanobacteriota</taxon>
        <taxon>Cyanophyceae</taxon>
        <taxon>Oscillatoriophycideae</taxon>
        <taxon>Oscillatoriales</taxon>
        <taxon>Microcoleaceae</taxon>
        <taxon>Lyngbya</taxon>
    </lineage>
</organism>
<dbReference type="RefSeq" id="WP_023064093.1">
    <property type="nucleotide sequence ID" value="NZ_AUZM01000002.1"/>
</dbReference>
<reference evidence="1 2" key="1">
    <citation type="journal article" date="2013" name="Front. Microbiol.">
        <title>Comparative genomic analyses of the cyanobacterium, Lyngbya aestuarii BL J, a powerful hydrogen producer.</title>
        <authorList>
            <person name="Kothari A."/>
            <person name="Vaughn M."/>
            <person name="Garcia-Pichel F."/>
        </authorList>
    </citation>
    <scope>NUCLEOTIDE SEQUENCE [LARGE SCALE GENOMIC DNA]</scope>
    <source>
        <strain evidence="1 2">BL J</strain>
    </source>
</reference>
<accession>U7QNZ7</accession>
<dbReference type="EMBL" id="AUZM01000002">
    <property type="protein sequence ID" value="ERT09593.1"/>
    <property type="molecule type" value="Genomic_DNA"/>
</dbReference>
<gene>
    <name evidence="1" type="ORF">M595_0413</name>
</gene>
<dbReference type="AlphaFoldDB" id="U7QNZ7"/>